<dbReference type="CDD" id="cd00413">
    <property type="entry name" value="Glyco_hydrolase_16"/>
    <property type="match status" value="1"/>
</dbReference>
<dbReference type="STRING" id="2025994.A0A2T2ZVT3"/>
<feature type="non-terminal residue" evidence="2">
    <location>
        <position position="1"/>
    </location>
</feature>
<keyword evidence="3" id="KW-1185">Reference proteome</keyword>
<dbReference type="Pfam" id="PF00722">
    <property type="entry name" value="Glyco_hydro_16"/>
    <property type="match status" value="1"/>
</dbReference>
<protein>
    <submittedName>
        <fullName evidence="2">Concanavalin A-like lectin/glucanase domain-containing protein</fullName>
    </submittedName>
</protein>
<feature type="domain" description="GH16" evidence="1">
    <location>
        <begin position="17"/>
        <end position="289"/>
    </location>
</feature>
<dbReference type="EMBL" id="KZ678627">
    <property type="protein sequence ID" value="PSR77982.1"/>
    <property type="molecule type" value="Genomic_DNA"/>
</dbReference>
<dbReference type="PROSITE" id="PS51762">
    <property type="entry name" value="GH16_2"/>
    <property type="match status" value="1"/>
</dbReference>
<evidence type="ECO:0000313" key="3">
    <source>
        <dbReference type="Proteomes" id="UP000241462"/>
    </source>
</evidence>
<dbReference type="AlphaFoldDB" id="A0A2T2ZVT3"/>
<dbReference type="InParanoid" id="A0A2T2ZVT3"/>
<organism evidence="2 3">
    <name type="scientific">Coniella lustricola</name>
    <dbReference type="NCBI Taxonomy" id="2025994"/>
    <lineage>
        <taxon>Eukaryota</taxon>
        <taxon>Fungi</taxon>
        <taxon>Dikarya</taxon>
        <taxon>Ascomycota</taxon>
        <taxon>Pezizomycotina</taxon>
        <taxon>Sordariomycetes</taxon>
        <taxon>Sordariomycetidae</taxon>
        <taxon>Diaporthales</taxon>
        <taxon>Schizoparmaceae</taxon>
        <taxon>Coniella</taxon>
    </lineage>
</organism>
<reference evidence="2 3" key="1">
    <citation type="journal article" date="2018" name="Mycol. Prog.">
        <title>Coniella lustricola, a new species from submerged detritus.</title>
        <authorList>
            <person name="Raudabaugh D.B."/>
            <person name="Iturriaga T."/>
            <person name="Carver A."/>
            <person name="Mondo S."/>
            <person name="Pangilinan J."/>
            <person name="Lipzen A."/>
            <person name="He G."/>
            <person name="Amirebrahimi M."/>
            <person name="Grigoriev I.V."/>
            <person name="Miller A.N."/>
        </authorList>
    </citation>
    <scope>NUCLEOTIDE SEQUENCE [LARGE SCALE GENOMIC DNA]</scope>
    <source>
        <strain evidence="2 3">B22-T-1</strain>
    </source>
</reference>
<sequence length="340" mass="36802">LFPCPVLADCECGYRFTTPATNSTPAAQSFIVTDLIETNFFNITGDISHNTDWIAQNWSEDASVARGAYGEMMNVANVLTAAAATEKEDVDDSNDKAGGGADKKGLQITVVGEPTADGDVQGGEIDTARLDVFYGTFRASMKLTGVAGTASAFFWYYNNTQEIDMEFLSREFSTDNESYPVNLVLQSSAAAKAGYNAADTDTYRIVNLPFDPRSDFHEYRIDWLSQRVLFYAQGVLLAEMDDPNGVPTHAGHLSINQWSNGNADWSGGPPSQDAVLEVGYVKAYFNSSEEGRQKDFEKRCGAGDKGTVCDIPEVSEGNSSAAGWFFSGQKNMTANQTVSG</sequence>
<proteinExistence type="predicted"/>
<evidence type="ECO:0000259" key="1">
    <source>
        <dbReference type="PROSITE" id="PS51762"/>
    </source>
</evidence>
<dbReference type="PANTHER" id="PTHR38121">
    <property type="entry name" value="GH16 DOMAIN-CONTAINING PROTEIN"/>
    <property type="match status" value="1"/>
</dbReference>
<dbReference type="Proteomes" id="UP000241462">
    <property type="component" value="Unassembled WGS sequence"/>
</dbReference>
<dbReference type="GO" id="GO:0004553">
    <property type="term" value="F:hydrolase activity, hydrolyzing O-glycosyl compounds"/>
    <property type="evidence" value="ECO:0007669"/>
    <property type="project" value="InterPro"/>
</dbReference>
<dbReference type="PANTHER" id="PTHR38121:SF5">
    <property type="entry name" value="GH16 DOMAIN-CONTAINING PROTEIN"/>
    <property type="match status" value="1"/>
</dbReference>
<gene>
    <name evidence="2" type="ORF">BD289DRAFT_354912</name>
</gene>
<dbReference type="Gene3D" id="2.60.120.200">
    <property type="match status" value="1"/>
</dbReference>
<keyword evidence="2" id="KW-0430">Lectin</keyword>
<name>A0A2T2ZVT3_9PEZI</name>
<dbReference type="SUPFAM" id="SSF49899">
    <property type="entry name" value="Concanavalin A-like lectins/glucanases"/>
    <property type="match status" value="1"/>
</dbReference>
<feature type="non-terminal residue" evidence="2">
    <location>
        <position position="340"/>
    </location>
</feature>
<dbReference type="GO" id="GO:0005975">
    <property type="term" value="P:carbohydrate metabolic process"/>
    <property type="evidence" value="ECO:0007669"/>
    <property type="project" value="InterPro"/>
</dbReference>
<evidence type="ECO:0000313" key="2">
    <source>
        <dbReference type="EMBL" id="PSR77982.1"/>
    </source>
</evidence>
<dbReference type="InterPro" id="IPR000757">
    <property type="entry name" value="Beta-glucanase-like"/>
</dbReference>
<dbReference type="InterPro" id="IPR013320">
    <property type="entry name" value="ConA-like_dom_sf"/>
</dbReference>
<accession>A0A2T2ZVT3</accession>
<dbReference type="GO" id="GO:0030246">
    <property type="term" value="F:carbohydrate binding"/>
    <property type="evidence" value="ECO:0007669"/>
    <property type="project" value="UniProtKB-KW"/>
</dbReference>
<dbReference type="OrthoDB" id="25131at2759"/>